<gene>
    <name evidence="1" type="ORF">METZ01_LOCUS417469</name>
</gene>
<accession>A0A382X1Z9</accession>
<evidence type="ECO:0000313" key="1">
    <source>
        <dbReference type="EMBL" id="SVD64615.1"/>
    </source>
</evidence>
<dbReference type="EMBL" id="UINC01164001">
    <property type="protein sequence ID" value="SVD64615.1"/>
    <property type="molecule type" value="Genomic_DNA"/>
</dbReference>
<dbReference type="AlphaFoldDB" id="A0A382X1Z9"/>
<organism evidence="1">
    <name type="scientific">marine metagenome</name>
    <dbReference type="NCBI Taxonomy" id="408172"/>
    <lineage>
        <taxon>unclassified sequences</taxon>
        <taxon>metagenomes</taxon>
        <taxon>ecological metagenomes</taxon>
    </lineage>
</organism>
<name>A0A382X1Z9_9ZZZZ</name>
<proteinExistence type="predicted"/>
<protein>
    <submittedName>
        <fullName evidence="1">Uncharacterized protein</fullName>
    </submittedName>
</protein>
<feature type="non-terminal residue" evidence="1">
    <location>
        <position position="25"/>
    </location>
</feature>
<sequence>MEKLRLQTIYSSMLMKFQNGPCSMN</sequence>
<reference evidence="1" key="1">
    <citation type="submission" date="2018-05" db="EMBL/GenBank/DDBJ databases">
        <authorList>
            <person name="Lanie J.A."/>
            <person name="Ng W.-L."/>
            <person name="Kazmierczak K.M."/>
            <person name="Andrzejewski T.M."/>
            <person name="Davidsen T.M."/>
            <person name="Wayne K.J."/>
            <person name="Tettelin H."/>
            <person name="Glass J.I."/>
            <person name="Rusch D."/>
            <person name="Podicherti R."/>
            <person name="Tsui H.-C.T."/>
            <person name="Winkler M.E."/>
        </authorList>
    </citation>
    <scope>NUCLEOTIDE SEQUENCE</scope>
</reference>